<dbReference type="Gene3D" id="3.10.580.10">
    <property type="entry name" value="CBS-domain"/>
    <property type="match status" value="3"/>
</dbReference>
<dbReference type="Pfam" id="PF00617">
    <property type="entry name" value="RasGEF"/>
    <property type="match status" value="1"/>
</dbReference>
<reference evidence="17 18" key="1">
    <citation type="journal article" date="2017" name="Mycologia">
        <title>Bifiguratus adelaidae, gen. et sp. nov., a new member of Mucoromycotina in endophytic and soil-dwelling habitats.</title>
        <authorList>
            <person name="Torres-Cruz T.J."/>
            <person name="Billingsley Tobias T.L."/>
            <person name="Almatruk M."/>
            <person name="Hesse C."/>
            <person name="Kuske C.R."/>
            <person name="Desiro A."/>
            <person name="Benucci G.M."/>
            <person name="Bonito G."/>
            <person name="Stajich J.E."/>
            <person name="Dunlap C."/>
            <person name="Arnold A.E."/>
            <person name="Porras-Alfaro A."/>
        </authorList>
    </citation>
    <scope>NUCLEOTIDE SEQUENCE [LARGE SCALE GENOMIC DNA]</scope>
    <source>
        <strain evidence="17 18">AZ0501</strain>
    </source>
</reference>
<dbReference type="Gene3D" id="3.40.50.300">
    <property type="entry name" value="P-loop containing nucleotide triphosphate hydrolases"/>
    <property type="match status" value="1"/>
</dbReference>
<dbReference type="PROSITE" id="PS51846">
    <property type="entry name" value="CNNM"/>
    <property type="match status" value="1"/>
</dbReference>
<feature type="region of interest" description="Disordered" evidence="11">
    <location>
        <begin position="2242"/>
        <end position="2266"/>
    </location>
</feature>
<dbReference type="GO" id="GO:0010960">
    <property type="term" value="P:magnesium ion homeostasis"/>
    <property type="evidence" value="ECO:0007669"/>
    <property type="project" value="InterPro"/>
</dbReference>
<evidence type="ECO:0000256" key="4">
    <source>
        <dbReference type="ARBA" id="ARBA00022737"/>
    </source>
</evidence>
<keyword evidence="4" id="KW-0677">Repeat</keyword>
<feature type="region of interest" description="Disordered" evidence="11">
    <location>
        <begin position="853"/>
        <end position="908"/>
    </location>
</feature>
<evidence type="ECO:0000256" key="10">
    <source>
        <dbReference type="SAM" id="Coils"/>
    </source>
</evidence>
<dbReference type="Proteomes" id="UP000242875">
    <property type="component" value="Unassembled WGS sequence"/>
</dbReference>
<comment type="similarity">
    <text evidence="2">Belongs to the TMEM134/TMEM230 family.</text>
</comment>
<feature type="compositionally biased region" description="Basic and acidic residues" evidence="11">
    <location>
        <begin position="871"/>
        <end position="884"/>
    </location>
</feature>
<evidence type="ECO:0000259" key="16">
    <source>
        <dbReference type="PROSITE" id="PS51846"/>
    </source>
</evidence>
<dbReference type="CDD" id="cd00155">
    <property type="entry name" value="RasGEF"/>
    <property type="match status" value="1"/>
</dbReference>
<organism evidence="17 18">
    <name type="scientific">Bifiguratus adelaidae</name>
    <dbReference type="NCBI Taxonomy" id="1938954"/>
    <lineage>
        <taxon>Eukaryota</taxon>
        <taxon>Fungi</taxon>
        <taxon>Fungi incertae sedis</taxon>
        <taxon>Mucoromycota</taxon>
        <taxon>Mucoromycotina</taxon>
        <taxon>Endogonomycetes</taxon>
        <taxon>Endogonales</taxon>
        <taxon>Endogonales incertae sedis</taxon>
        <taxon>Bifiguratus</taxon>
    </lineage>
</organism>
<proteinExistence type="inferred from homology"/>
<dbReference type="SUPFAM" id="SSF54631">
    <property type="entry name" value="CBS-domain pair"/>
    <property type="match status" value="1"/>
</dbReference>
<dbReference type="PROSITE" id="PS51719">
    <property type="entry name" value="G_SEPTIN"/>
    <property type="match status" value="1"/>
</dbReference>
<keyword evidence="9" id="KW-0342">GTP-binding</keyword>
<dbReference type="GO" id="GO:0016020">
    <property type="term" value="C:membrane"/>
    <property type="evidence" value="ECO:0007669"/>
    <property type="project" value="UniProtKB-SubCell"/>
</dbReference>
<comment type="caution">
    <text evidence="17">The sequence shown here is derived from an EMBL/GenBank/DDBJ whole genome shotgun (WGS) entry which is preliminary data.</text>
</comment>
<feature type="region of interest" description="Disordered" evidence="11">
    <location>
        <begin position="1938"/>
        <end position="1957"/>
    </location>
</feature>
<evidence type="ECO:0000256" key="11">
    <source>
        <dbReference type="SAM" id="MobiDB-lite"/>
    </source>
</evidence>
<evidence type="ECO:0000259" key="13">
    <source>
        <dbReference type="PROSITE" id="PS50009"/>
    </source>
</evidence>
<feature type="transmembrane region" description="Helical" evidence="12">
    <location>
        <begin position="1162"/>
        <end position="1185"/>
    </location>
</feature>
<dbReference type="GO" id="GO:0005938">
    <property type="term" value="C:cell cortex"/>
    <property type="evidence" value="ECO:0007669"/>
    <property type="project" value="UniProtKB-ARBA"/>
</dbReference>
<feature type="domain" description="N-terminal Ras-GEF" evidence="14">
    <location>
        <begin position="1784"/>
        <end position="1921"/>
    </location>
</feature>
<feature type="region of interest" description="Disordered" evidence="11">
    <location>
        <begin position="1437"/>
        <end position="1477"/>
    </location>
</feature>
<dbReference type="Pfam" id="PF00735">
    <property type="entry name" value="Septin"/>
    <property type="match status" value="1"/>
</dbReference>
<dbReference type="CDD" id="cd06224">
    <property type="entry name" value="REM"/>
    <property type="match status" value="1"/>
</dbReference>
<dbReference type="CDD" id="cd01850">
    <property type="entry name" value="CDC_Septin"/>
    <property type="match status" value="1"/>
</dbReference>
<dbReference type="InterPro" id="IPR008590">
    <property type="entry name" value="TMEM_230/134"/>
</dbReference>
<evidence type="ECO:0000256" key="5">
    <source>
        <dbReference type="ARBA" id="ARBA00022989"/>
    </source>
</evidence>
<feature type="domain" description="Ras-GEF" evidence="13">
    <location>
        <begin position="2003"/>
        <end position="2240"/>
    </location>
</feature>
<feature type="domain" description="Septin-type G" evidence="15">
    <location>
        <begin position="27"/>
        <end position="300"/>
    </location>
</feature>
<keyword evidence="9" id="KW-0547">Nucleotide-binding</keyword>
<dbReference type="InterPro" id="IPR016491">
    <property type="entry name" value="Septin"/>
</dbReference>
<dbReference type="GO" id="GO:0005085">
    <property type="term" value="F:guanyl-nucleotide exchange factor activity"/>
    <property type="evidence" value="ECO:0007669"/>
    <property type="project" value="UniProtKB-KW"/>
</dbReference>
<dbReference type="InterPro" id="IPR002550">
    <property type="entry name" value="CNNM"/>
</dbReference>
<dbReference type="SMART" id="SM00229">
    <property type="entry name" value="RasGEFN"/>
    <property type="match status" value="1"/>
</dbReference>
<keyword evidence="6 8" id="KW-0472">Membrane</keyword>
<feature type="transmembrane region" description="Helical" evidence="12">
    <location>
        <begin position="533"/>
        <end position="552"/>
    </location>
</feature>
<dbReference type="PROSITE" id="PS50009">
    <property type="entry name" value="RASGEF_CAT"/>
    <property type="match status" value="1"/>
</dbReference>
<evidence type="ECO:0000256" key="9">
    <source>
        <dbReference type="RuleBase" id="RU004560"/>
    </source>
</evidence>
<dbReference type="Pfam" id="PF05915">
    <property type="entry name" value="TMEM_230_134"/>
    <property type="match status" value="1"/>
</dbReference>
<dbReference type="InterPro" id="IPR000651">
    <property type="entry name" value="Ras-like_Gua-exchang_fac_N"/>
</dbReference>
<evidence type="ECO:0000256" key="3">
    <source>
        <dbReference type="ARBA" id="ARBA00022692"/>
    </source>
</evidence>
<evidence type="ECO:0000256" key="8">
    <source>
        <dbReference type="PROSITE-ProRule" id="PRU01193"/>
    </source>
</evidence>
<feature type="compositionally biased region" description="Basic and acidic residues" evidence="11">
    <location>
        <begin position="1468"/>
        <end position="1477"/>
    </location>
</feature>
<dbReference type="PROSITE" id="PS50212">
    <property type="entry name" value="RASGEF_NTER"/>
    <property type="match status" value="1"/>
</dbReference>
<dbReference type="GO" id="GO:0032156">
    <property type="term" value="C:septin cytoskeleton"/>
    <property type="evidence" value="ECO:0007669"/>
    <property type="project" value="UniProtKB-ARBA"/>
</dbReference>
<dbReference type="Gene3D" id="1.20.870.10">
    <property type="entry name" value="Son of sevenless (SoS) protein Chain: S domain 1"/>
    <property type="match status" value="1"/>
</dbReference>
<feature type="compositionally biased region" description="Low complexity" evidence="11">
    <location>
        <begin position="2245"/>
        <end position="2266"/>
    </location>
</feature>
<feature type="region of interest" description="Disordered" evidence="11">
    <location>
        <begin position="1691"/>
        <end position="1732"/>
    </location>
</feature>
<feature type="domain" description="CNNM transmembrane" evidence="16">
    <location>
        <begin position="444"/>
        <end position="628"/>
    </location>
</feature>
<accession>A0A261XUS2</accession>
<dbReference type="EMBL" id="MVBO01000193">
    <property type="protein sequence ID" value="OZJ02073.1"/>
    <property type="molecule type" value="Genomic_DNA"/>
</dbReference>
<feature type="region of interest" description="Disordered" evidence="11">
    <location>
        <begin position="810"/>
        <end position="836"/>
    </location>
</feature>
<dbReference type="SMART" id="SM00147">
    <property type="entry name" value="RasGEF"/>
    <property type="match status" value="1"/>
</dbReference>
<feature type="compositionally biased region" description="Basic and acidic residues" evidence="11">
    <location>
        <begin position="1697"/>
        <end position="1708"/>
    </location>
</feature>
<keyword evidence="3 8" id="KW-0812">Transmembrane</keyword>
<dbReference type="Gene3D" id="1.10.840.10">
    <property type="entry name" value="Ras guanine-nucleotide exchange factors catalytic domain"/>
    <property type="match status" value="1"/>
</dbReference>
<comment type="subcellular location">
    <subcellularLocation>
        <location evidence="1">Membrane</location>
        <topology evidence="1">Multi-pass membrane protein</topology>
    </subcellularLocation>
</comment>
<keyword evidence="5 8" id="KW-1133">Transmembrane helix</keyword>
<evidence type="ECO:0000313" key="17">
    <source>
        <dbReference type="EMBL" id="OZJ02073.1"/>
    </source>
</evidence>
<feature type="compositionally biased region" description="Polar residues" evidence="11">
    <location>
        <begin position="1037"/>
        <end position="1053"/>
    </location>
</feature>
<dbReference type="InterPro" id="IPR046342">
    <property type="entry name" value="CBS_dom_sf"/>
</dbReference>
<feature type="transmembrane region" description="Helical" evidence="12">
    <location>
        <begin position="564"/>
        <end position="584"/>
    </location>
</feature>
<evidence type="ECO:0000256" key="2">
    <source>
        <dbReference type="ARBA" id="ARBA00007743"/>
    </source>
</evidence>
<dbReference type="GO" id="GO:0005525">
    <property type="term" value="F:GTP binding"/>
    <property type="evidence" value="ECO:0007669"/>
    <property type="project" value="UniProtKB-KW"/>
</dbReference>
<gene>
    <name evidence="17" type="ORF">BZG36_05059</name>
</gene>
<name>A0A261XUS2_9FUNG</name>
<feature type="transmembrane region" description="Helical" evidence="12">
    <location>
        <begin position="507"/>
        <end position="527"/>
    </location>
</feature>
<dbReference type="InterPro" id="IPR023578">
    <property type="entry name" value="Ras_GEF_dom_sf"/>
</dbReference>
<sequence length="2266" mass="254689">MAPAPLSSAGIGIANLPNQRHKIVAKRGANFTLMVVGESGLGKTTFINTLFTTSIKDYKEENKRHNKQLDRTVEIEITKAELEEKMFNVKLTVIDTPGFGDYINNRDSWLPIIDFIDDQHENYMRQEQQPTRKGIKDLRVHACLYFIRPTGHTLKPLDIEIMKRLGSRVNLIPVIAKADTLAPADLANFKRHILEVIAAQNIRIYTCPIESDDESSTQRNMNIMAAMPFALIGSTEDVVTPDGRRVKGRQYSWGVAEVENDDHCDFKKLRSLLVRTHMLDLINTTEEVHYELYRQGQMETRKFGDPKVRTYDNPKFKEEEDALRKRFTEQVKLEENRFRQWEQQLIAERDRLNKDLETQHSQIKALEQELESMMGQSPKSLRKRLSYVAPLVQHWVYALIAPTATQGAPITNRALPQEEFVTHLDTAAASSTSSDTGTHGVDIHSASFWGQIVLIILLVICSGIFAGLTLGLMSLDETNLRILAQSGTEKDKRYAARIAPIRKNGHLLLVTLVLAAVVINETLPIIFDNLFGGGYIAIIASTVLLVIFSEIIPQAVCSRHGLTIGAFFAWPVRILIWALFIFAWPVSKILDWCLGESHGVLYRRAELKELIALHGASELGGGYLNRDAITIVQGALDFHDKTVRHAMTSIDKVFMLPHDQILNRQCLNRIVRAGHSRIPVWDNEVVGPSEVDGAPQSSALDEKHPGEIGTLVEKDNGPDRETTLFGDSTLNKQVTDAEGNVIGIKEDMANVMKGKQILGVLLVKNLVLLDPDDNLPMRNMKINKIPTVNPEMSLFDMLNAFQEGKSHMAVVRGPVNPPPSPSTVKDKDDDDASTHSGSSFAFSHIFRFHHDKSEDSIAKPVPDNVSKKSVKSVDHKHDSKRPALEEFEEKAPATVPTTQDLVDQVQPPPEGQVFGIITLEDVLEELIQEEIYDETDHVKLNSLSMKIDPTTGQRYIVAAHRLRPGDATNLTIQKRSIRPSPGSRHKQGSSDFETQSLDETGPRSQMLRDERIREMCASGDNASAKTESVGDGDDITTSDGLSRTRSGSHSSRILSLPFADEDHDLRSGQPASPSDEVSRKPGLKHSKTEPQTYTWHRQIPLNGRSTYLIDVARAKKQNHGNDLAPIYAVVFTKPVTSQLGIIEGDTLGFFGSHFINDGLQSIALAVFLFIGGSVLIIVGALIKIGCITQQEWLDKGIPFLVLGSLMFVPGAYHVYIAYYAWYEYPGSSGQPYYECVPCYMDYQDSPTVMKTYSGNSGSFEDEQATEGSVEDDFGPTQREHDNAHFVKALCSHEMKLDGSTVYLGFRKDLACHIDKSITNFRDDDFNAHKPDSNLDLPDIVRLIRSFMVLADAVEPASATLRKFPHLRQGRTRILQSLNQLVVCLRDPADTGEDGKEAVLTRTQMASAKRATEKLRLSVQRFSREVLDCLEVPECATGASSQQADDNEPVLRSNTSSPASTLHHWRQRPSVERYGDRKGQLYQRQAELGRNLREMCSLALSSDQSRELMRHAALAIERLRDILYIAECILSERLAKDSGSSTTRHSTVPDDPQILNFLTTRESVYNALSKFVTVARAHFSTLTTEKKPEVPSKKAEHRNGHEVGREDISRAILALEEVLSPFVENASYLADSLQPKVACCASDDTNKDRKTRRRSSFTARHHTISFIERKAMAFACLQKKFEGIDVIQHHIGTPSNTQKDDDGDLHAPNDTHPPALSHSRSSSDEYVGSLSSRSDAEEDVGQAYSWNAEDCKDCVKQLESRDSMENKPSARVSSTGTDTNIMYNKEGYVIGCTAEKFIELLTRHHRLPDPMLVKSFFHSFRLFMTPVNLVKLLTHRFEYPLRNLPEDDMTNVAMLELAVAVPVRIRVCNLIKIWMESYFNFETDYMAEAELMELATNVVVEKLPKEASRLTNLIRDHFETRGPAGSARQRLIYAKMRNSEQGFPESPQKPSSLDFGKPYTELSSRERRRTIMSNASQFSKSIQLSLARGSLTVYNEALNLFDTEPSELARQLTLIESTIFCEIQPNELIFREFDKAHGYNEQSQVRRMVSLSTNITSWVQSCILQEADTKKRAAIIKYFIKICEHLLGLNNFNTLMAVRCALDSSAILRLKKTWELISARHRLALDEVIKITGAERNFAEYRRRLSDAGSPCLPFLGLYLTDLTFINEGNHNYRLTSHGTELINVDKFVKISRILDEVQAFQLPYPFQEDADLQKLIMKALEANNYDMQQLYAMSLRTEPKDQASSKRYSIMSSSSLRRPKLSSSGH</sequence>
<feature type="compositionally biased region" description="Polar residues" evidence="11">
    <location>
        <begin position="989"/>
        <end position="998"/>
    </location>
</feature>
<evidence type="ECO:0008006" key="19">
    <source>
        <dbReference type="Google" id="ProtNLM"/>
    </source>
</evidence>
<dbReference type="PANTHER" id="PTHR12064">
    <property type="entry name" value="METAL TRANSPORTER CNNM"/>
    <property type="match status" value="1"/>
</dbReference>
<evidence type="ECO:0000259" key="14">
    <source>
        <dbReference type="PROSITE" id="PS50212"/>
    </source>
</evidence>
<evidence type="ECO:0000256" key="12">
    <source>
        <dbReference type="SAM" id="Phobius"/>
    </source>
</evidence>
<feature type="transmembrane region" description="Helical" evidence="12">
    <location>
        <begin position="448"/>
        <end position="473"/>
    </location>
</feature>
<keyword evidence="10" id="KW-0175">Coiled coil</keyword>
<evidence type="ECO:0000256" key="1">
    <source>
        <dbReference type="ARBA" id="ARBA00004141"/>
    </source>
</evidence>
<dbReference type="FunFam" id="3.40.50.300:FF:000238">
    <property type="entry name" value="Cell division control 12"/>
    <property type="match status" value="1"/>
</dbReference>
<protein>
    <recommendedName>
        <fullName evidence="19">Septin-type G domain-containing protein</fullName>
    </recommendedName>
</protein>
<keyword evidence="18" id="KW-1185">Reference proteome</keyword>
<evidence type="ECO:0000259" key="15">
    <source>
        <dbReference type="PROSITE" id="PS51719"/>
    </source>
</evidence>
<dbReference type="InterPro" id="IPR030379">
    <property type="entry name" value="G_SEPTIN_dom"/>
</dbReference>
<dbReference type="GO" id="GO:0007264">
    <property type="term" value="P:small GTPase-mediated signal transduction"/>
    <property type="evidence" value="ECO:0007669"/>
    <property type="project" value="InterPro"/>
</dbReference>
<dbReference type="OrthoDB" id="28357at2759"/>
<dbReference type="InterPro" id="IPR045095">
    <property type="entry name" value="ACDP"/>
</dbReference>
<evidence type="ECO:0000256" key="7">
    <source>
        <dbReference type="PROSITE-ProRule" id="PRU00168"/>
    </source>
</evidence>
<keyword evidence="7" id="KW-0344">Guanine-nucleotide releasing factor</keyword>
<feature type="coiled-coil region" evidence="10">
    <location>
        <begin position="324"/>
        <end position="376"/>
    </location>
</feature>
<dbReference type="Pfam" id="PF00618">
    <property type="entry name" value="RasGEF_N"/>
    <property type="match status" value="1"/>
</dbReference>
<dbReference type="SUPFAM" id="SSF48366">
    <property type="entry name" value="Ras GEF"/>
    <property type="match status" value="1"/>
</dbReference>
<dbReference type="Pfam" id="PF01595">
    <property type="entry name" value="CNNM"/>
    <property type="match status" value="1"/>
</dbReference>
<comment type="similarity">
    <text evidence="9">Belongs to the TRAFAC class TrmE-Era-EngA-EngB-Septin-like GTPase superfamily. Septin GTPase family.</text>
</comment>
<dbReference type="SUPFAM" id="SSF52540">
    <property type="entry name" value="P-loop containing nucleoside triphosphate hydrolases"/>
    <property type="match status" value="1"/>
</dbReference>
<dbReference type="InterPro" id="IPR001895">
    <property type="entry name" value="RASGEF_cat_dom"/>
</dbReference>
<dbReference type="InterPro" id="IPR036964">
    <property type="entry name" value="RASGEF_cat_dom_sf"/>
</dbReference>
<evidence type="ECO:0000256" key="6">
    <source>
        <dbReference type="ARBA" id="ARBA00023136"/>
    </source>
</evidence>
<dbReference type="GO" id="GO:0030026">
    <property type="term" value="P:intracellular manganese ion homeostasis"/>
    <property type="evidence" value="ECO:0007669"/>
    <property type="project" value="TreeGrafter"/>
</dbReference>
<dbReference type="PANTHER" id="PTHR12064:SF97">
    <property type="entry name" value="METAL TRANSPORTER CNNM-5"/>
    <property type="match status" value="1"/>
</dbReference>
<dbReference type="InterPro" id="IPR027417">
    <property type="entry name" value="P-loop_NTPase"/>
</dbReference>
<evidence type="ECO:0000313" key="18">
    <source>
        <dbReference type="Proteomes" id="UP000242875"/>
    </source>
</evidence>
<feature type="transmembrane region" description="Helical" evidence="12">
    <location>
        <begin position="1197"/>
        <end position="1221"/>
    </location>
</feature>
<feature type="region of interest" description="Disordered" evidence="11">
    <location>
        <begin position="967"/>
        <end position="1096"/>
    </location>
</feature>